<dbReference type="InterPro" id="IPR007110">
    <property type="entry name" value="Ig-like_dom"/>
</dbReference>
<name>A0A8C4U1I5_FALTI</name>
<evidence type="ECO:0000313" key="3">
    <source>
        <dbReference type="Ensembl" id="ENSFTIP00000004313.1"/>
    </source>
</evidence>
<evidence type="ECO:0000313" key="4">
    <source>
        <dbReference type="Proteomes" id="UP000694562"/>
    </source>
</evidence>
<keyword evidence="1" id="KW-0393">Immunoglobulin domain</keyword>
<dbReference type="PROSITE" id="PS50835">
    <property type="entry name" value="IG_LIKE"/>
    <property type="match status" value="1"/>
</dbReference>
<evidence type="ECO:0000259" key="2">
    <source>
        <dbReference type="PROSITE" id="PS50835"/>
    </source>
</evidence>
<dbReference type="InterPro" id="IPR003597">
    <property type="entry name" value="Ig_C1-set"/>
</dbReference>
<dbReference type="AlphaFoldDB" id="A0A8C4U1I5"/>
<dbReference type="Ensembl" id="ENSFTIT00000004518.1">
    <property type="protein sequence ID" value="ENSFTIP00000004313.1"/>
    <property type="gene ID" value="ENSFTIG00000002986.1"/>
</dbReference>
<dbReference type="Gene3D" id="2.60.40.10">
    <property type="entry name" value="Immunoglobulins"/>
    <property type="match status" value="1"/>
</dbReference>
<accession>A0A8C4U1I5</accession>
<dbReference type="Pfam" id="PF07654">
    <property type="entry name" value="C1-set"/>
    <property type="match status" value="1"/>
</dbReference>
<sequence>PVKAAAPTVYPLISCEDCQDKVTFGCLVNNFFPEPVTVTWVSRISGEAETFPVIYRPGTYYTLSSGFTVPALNVDNEIFQCRVDHRSTGTIIKNITGEE</sequence>
<dbReference type="InterPro" id="IPR050380">
    <property type="entry name" value="Immune_Resp_Modulators"/>
</dbReference>
<dbReference type="SMART" id="SM00407">
    <property type="entry name" value="IGc1"/>
    <property type="match status" value="1"/>
</dbReference>
<dbReference type="InterPro" id="IPR013783">
    <property type="entry name" value="Ig-like_fold"/>
</dbReference>
<dbReference type="InterPro" id="IPR036179">
    <property type="entry name" value="Ig-like_dom_sf"/>
</dbReference>
<feature type="domain" description="Ig-like" evidence="2">
    <location>
        <begin position="7"/>
        <end position="96"/>
    </location>
</feature>
<dbReference type="OMA" id="REIRCKF"/>
<dbReference type="Proteomes" id="UP000694562">
    <property type="component" value="Unplaced"/>
</dbReference>
<dbReference type="OrthoDB" id="8694217at2759"/>
<proteinExistence type="predicted"/>
<protein>
    <recommendedName>
        <fullName evidence="2">Ig-like domain-containing protein</fullName>
    </recommendedName>
</protein>
<dbReference type="PANTHER" id="PTHR23411">
    <property type="entry name" value="TAPASIN"/>
    <property type="match status" value="1"/>
</dbReference>
<organism evidence="3 4">
    <name type="scientific">Falco tinnunculus</name>
    <name type="common">Common kestrel</name>
    <dbReference type="NCBI Taxonomy" id="100819"/>
    <lineage>
        <taxon>Eukaryota</taxon>
        <taxon>Metazoa</taxon>
        <taxon>Chordata</taxon>
        <taxon>Craniata</taxon>
        <taxon>Vertebrata</taxon>
        <taxon>Euteleostomi</taxon>
        <taxon>Archelosauria</taxon>
        <taxon>Archosauria</taxon>
        <taxon>Dinosauria</taxon>
        <taxon>Saurischia</taxon>
        <taxon>Theropoda</taxon>
        <taxon>Coelurosauria</taxon>
        <taxon>Aves</taxon>
        <taxon>Neognathae</taxon>
        <taxon>Neoaves</taxon>
        <taxon>Telluraves</taxon>
        <taxon>Australaves</taxon>
        <taxon>Falconiformes</taxon>
        <taxon>Falconidae</taxon>
        <taxon>Falco</taxon>
    </lineage>
</organism>
<reference evidence="3" key="2">
    <citation type="submission" date="2025-09" db="UniProtKB">
        <authorList>
            <consortium name="Ensembl"/>
        </authorList>
    </citation>
    <scope>IDENTIFICATION</scope>
</reference>
<dbReference type="SUPFAM" id="SSF48726">
    <property type="entry name" value="Immunoglobulin"/>
    <property type="match status" value="1"/>
</dbReference>
<keyword evidence="4" id="KW-1185">Reference proteome</keyword>
<reference evidence="3" key="1">
    <citation type="submission" date="2025-08" db="UniProtKB">
        <authorList>
            <consortium name="Ensembl"/>
        </authorList>
    </citation>
    <scope>IDENTIFICATION</scope>
</reference>
<evidence type="ECO:0000256" key="1">
    <source>
        <dbReference type="ARBA" id="ARBA00023319"/>
    </source>
</evidence>